<name>V8NKA5_OPHHA</name>
<dbReference type="AlphaFoldDB" id="V8NKA5"/>
<reference evidence="1 2" key="1">
    <citation type="journal article" date="2013" name="Proc. Natl. Acad. Sci. U.S.A.">
        <title>The king cobra genome reveals dynamic gene evolution and adaptation in the snake venom system.</title>
        <authorList>
            <person name="Vonk F.J."/>
            <person name="Casewell N.R."/>
            <person name="Henkel C.V."/>
            <person name="Heimberg A.M."/>
            <person name="Jansen H.J."/>
            <person name="McCleary R.J."/>
            <person name="Kerkkamp H.M."/>
            <person name="Vos R.A."/>
            <person name="Guerreiro I."/>
            <person name="Calvete J.J."/>
            <person name="Wuster W."/>
            <person name="Woods A.E."/>
            <person name="Logan J.M."/>
            <person name="Harrison R.A."/>
            <person name="Castoe T.A."/>
            <person name="de Koning A.P."/>
            <person name="Pollock D.D."/>
            <person name="Yandell M."/>
            <person name="Calderon D."/>
            <person name="Renjifo C."/>
            <person name="Currier R.B."/>
            <person name="Salgado D."/>
            <person name="Pla D."/>
            <person name="Sanz L."/>
            <person name="Hyder A.S."/>
            <person name="Ribeiro J.M."/>
            <person name="Arntzen J.W."/>
            <person name="van den Thillart G.E."/>
            <person name="Boetzer M."/>
            <person name="Pirovano W."/>
            <person name="Dirks R.P."/>
            <person name="Spaink H.P."/>
            <person name="Duboule D."/>
            <person name="McGlinn E."/>
            <person name="Kini R.M."/>
            <person name="Richardson M.K."/>
        </authorList>
    </citation>
    <scope>NUCLEOTIDE SEQUENCE</scope>
    <source>
        <tissue evidence="1">Blood</tissue>
    </source>
</reference>
<comment type="caution">
    <text evidence="1">The sequence shown here is derived from an EMBL/GenBank/DDBJ whole genome shotgun (WGS) entry which is preliminary data.</text>
</comment>
<sequence>MENFKTFRESLMDELQKNKTQRLNAVLLSQPDQPQTFWPALHNDALRADK</sequence>
<dbReference type="EMBL" id="AZIM01003103">
    <property type="protein sequence ID" value="ETE62714.1"/>
    <property type="molecule type" value="Genomic_DNA"/>
</dbReference>
<feature type="non-terminal residue" evidence="1">
    <location>
        <position position="50"/>
    </location>
</feature>
<accession>V8NKA5</accession>
<protein>
    <submittedName>
        <fullName evidence="1">Uncharacterized protein</fullName>
    </submittedName>
</protein>
<organism evidence="1 2">
    <name type="scientific">Ophiophagus hannah</name>
    <name type="common">King cobra</name>
    <name type="synonym">Naja hannah</name>
    <dbReference type="NCBI Taxonomy" id="8665"/>
    <lineage>
        <taxon>Eukaryota</taxon>
        <taxon>Metazoa</taxon>
        <taxon>Chordata</taxon>
        <taxon>Craniata</taxon>
        <taxon>Vertebrata</taxon>
        <taxon>Euteleostomi</taxon>
        <taxon>Lepidosauria</taxon>
        <taxon>Squamata</taxon>
        <taxon>Bifurcata</taxon>
        <taxon>Unidentata</taxon>
        <taxon>Episquamata</taxon>
        <taxon>Toxicofera</taxon>
        <taxon>Serpentes</taxon>
        <taxon>Colubroidea</taxon>
        <taxon>Elapidae</taxon>
        <taxon>Elapinae</taxon>
        <taxon>Ophiophagus</taxon>
    </lineage>
</organism>
<dbReference type="Proteomes" id="UP000018936">
    <property type="component" value="Unassembled WGS sequence"/>
</dbReference>
<proteinExistence type="predicted"/>
<gene>
    <name evidence="1" type="ORF">L345_11524</name>
</gene>
<evidence type="ECO:0000313" key="1">
    <source>
        <dbReference type="EMBL" id="ETE62714.1"/>
    </source>
</evidence>
<keyword evidence="2" id="KW-1185">Reference proteome</keyword>
<evidence type="ECO:0000313" key="2">
    <source>
        <dbReference type="Proteomes" id="UP000018936"/>
    </source>
</evidence>